<dbReference type="Gene3D" id="3.90.1590.10">
    <property type="entry name" value="glutathione-dependent formaldehyde- activating enzyme (gfa)"/>
    <property type="match status" value="1"/>
</dbReference>
<keyword evidence="7" id="KW-1185">Reference proteome</keyword>
<protein>
    <submittedName>
        <fullName evidence="6">GFA family protein</fullName>
    </submittedName>
</protein>
<keyword evidence="3" id="KW-0862">Zinc</keyword>
<comment type="caution">
    <text evidence="6">The sequence shown here is derived from an EMBL/GenBank/DDBJ whole genome shotgun (WGS) entry which is preliminary data.</text>
</comment>
<dbReference type="EMBL" id="JBHRTS010000005">
    <property type="protein sequence ID" value="MFC3194711.1"/>
    <property type="molecule type" value="Genomic_DNA"/>
</dbReference>
<evidence type="ECO:0000256" key="4">
    <source>
        <dbReference type="ARBA" id="ARBA00023239"/>
    </source>
</evidence>
<dbReference type="Pfam" id="PF04828">
    <property type="entry name" value="GFA"/>
    <property type="match status" value="1"/>
</dbReference>
<dbReference type="Proteomes" id="UP001595533">
    <property type="component" value="Unassembled WGS sequence"/>
</dbReference>
<dbReference type="RefSeq" id="WP_077410763.1">
    <property type="nucleotide sequence ID" value="NZ_JBHRTS010000005.1"/>
</dbReference>
<dbReference type="PROSITE" id="PS51891">
    <property type="entry name" value="CENP_V_GFA"/>
    <property type="match status" value="1"/>
</dbReference>
<dbReference type="SUPFAM" id="SSF51316">
    <property type="entry name" value="Mss4-like"/>
    <property type="match status" value="1"/>
</dbReference>
<keyword evidence="4" id="KW-0456">Lyase</keyword>
<dbReference type="InterPro" id="IPR011057">
    <property type="entry name" value="Mss4-like_sf"/>
</dbReference>
<organism evidence="6 7">
    <name type="scientific">Marinicella sediminis</name>
    <dbReference type="NCBI Taxonomy" id="1792834"/>
    <lineage>
        <taxon>Bacteria</taxon>
        <taxon>Pseudomonadati</taxon>
        <taxon>Pseudomonadota</taxon>
        <taxon>Gammaproteobacteria</taxon>
        <taxon>Lysobacterales</taxon>
        <taxon>Marinicellaceae</taxon>
        <taxon>Marinicella</taxon>
    </lineage>
</organism>
<keyword evidence="2" id="KW-0479">Metal-binding</keyword>
<dbReference type="PANTHER" id="PTHR33337">
    <property type="entry name" value="GFA DOMAIN-CONTAINING PROTEIN"/>
    <property type="match status" value="1"/>
</dbReference>
<evidence type="ECO:0000259" key="5">
    <source>
        <dbReference type="PROSITE" id="PS51891"/>
    </source>
</evidence>
<accession>A0ABV7JDC8</accession>
<name>A0ABV7JDC8_9GAMM</name>
<comment type="similarity">
    <text evidence="1">Belongs to the Gfa family.</text>
</comment>
<feature type="domain" description="CENP-V/GFA" evidence="5">
    <location>
        <begin position="1"/>
        <end position="118"/>
    </location>
</feature>
<evidence type="ECO:0000256" key="3">
    <source>
        <dbReference type="ARBA" id="ARBA00022833"/>
    </source>
</evidence>
<evidence type="ECO:0000313" key="6">
    <source>
        <dbReference type="EMBL" id="MFC3194711.1"/>
    </source>
</evidence>
<dbReference type="PANTHER" id="PTHR33337:SF40">
    <property type="entry name" value="CENP-V_GFA DOMAIN-CONTAINING PROTEIN-RELATED"/>
    <property type="match status" value="1"/>
</dbReference>
<reference evidence="7" key="1">
    <citation type="journal article" date="2019" name="Int. J. Syst. Evol. Microbiol.">
        <title>The Global Catalogue of Microorganisms (GCM) 10K type strain sequencing project: providing services to taxonomists for standard genome sequencing and annotation.</title>
        <authorList>
            <consortium name="The Broad Institute Genomics Platform"/>
            <consortium name="The Broad Institute Genome Sequencing Center for Infectious Disease"/>
            <person name="Wu L."/>
            <person name="Ma J."/>
        </authorList>
    </citation>
    <scope>NUCLEOTIDE SEQUENCE [LARGE SCALE GENOMIC DNA]</scope>
    <source>
        <strain evidence="7">KCTC 42953</strain>
    </source>
</reference>
<evidence type="ECO:0000313" key="7">
    <source>
        <dbReference type="Proteomes" id="UP001595533"/>
    </source>
</evidence>
<dbReference type="InterPro" id="IPR006913">
    <property type="entry name" value="CENP-V/GFA"/>
</dbReference>
<gene>
    <name evidence="6" type="ORF">ACFODZ_10720</name>
</gene>
<sequence>MTSQTCTCQCGQTQFTVSGQPKLRMLCHCTICQQFNQAPFADVVVFKTAQVSVPDKSSIDFKTYKPPPNVNRGVCQHCQQPVIEFFDMPLMPKLTMVPAAMFAVQQSLPKPSAHMFYEKRLTDADDQLPKKQGFLRSQLAFFKYLWFGH</sequence>
<evidence type="ECO:0000256" key="2">
    <source>
        <dbReference type="ARBA" id="ARBA00022723"/>
    </source>
</evidence>
<proteinExistence type="inferred from homology"/>
<evidence type="ECO:0000256" key="1">
    <source>
        <dbReference type="ARBA" id="ARBA00005495"/>
    </source>
</evidence>